<dbReference type="Proteomes" id="UP000219621">
    <property type="component" value="Unassembled WGS sequence"/>
</dbReference>
<feature type="domain" description="HTH lysR-type" evidence="5">
    <location>
        <begin position="5"/>
        <end position="62"/>
    </location>
</feature>
<dbReference type="AlphaFoldDB" id="A0A286GFN3"/>
<dbReference type="InterPro" id="IPR000847">
    <property type="entry name" value="LysR_HTH_N"/>
</dbReference>
<dbReference type="Pfam" id="PF00126">
    <property type="entry name" value="HTH_1"/>
    <property type="match status" value="1"/>
</dbReference>
<evidence type="ECO:0000313" key="7">
    <source>
        <dbReference type="Proteomes" id="UP000219621"/>
    </source>
</evidence>
<proteinExistence type="inferred from homology"/>
<dbReference type="Pfam" id="PF03466">
    <property type="entry name" value="LysR_substrate"/>
    <property type="match status" value="1"/>
</dbReference>
<keyword evidence="3" id="KW-0238">DNA-binding</keyword>
<dbReference type="InterPro" id="IPR036390">
    <property type="entry name" value="WH_DNA-bd_sf"/>
</dbReference>
<dbReference type="GO" id="GO:0043565">
    <property type="term" value="F:sequence-specific DNA binding"/>
    <property type="evidence" value="ECO:0007669"/>
    <property type="project" value="TreeGrafter"/>
</dbReference>
<accession>A0A286GFN3</accession>
<name>A0A286GFN3_9PROT</name>
<dbReference type="Gene3D" id="3.40.190.290">
    <property type="match status" value="1"/>
</dbReference>
<evidence type="ECO:0000256" key="1">
    <source>
        <dbReference type="ARBA" id="ARBA00009437"/>
    </source>
</evidence>
<dbReference type="OrthoDB" id="7333438at2"/>
<dbReference type="RefSeq" id="WP_097278920.1">
    <property type="nucleotide sequence ID" value="NZ_OCNJ01000003.1"/>
</dbReference>
<dbReference type="GO" id="GO:0003700">
    <property type="term" value="F:DNA-binding transcription factor activity"/>
    <property type="evidence" value="ECO:0007669"/>
    <property type="project" value="InterPro"/>
</dbReference>
<evidence type="ECO:0000256" key="3">
    <source>
        <dbReference type="ARBA" id="ARBA00023125"/>
    </source>
</evidence>
<dbReference type="InterPro" id="IPR036388">
    <property type="entry name" value="WH-like_DNA-bd_sf"/>
</dbReference>
<keyword evidence="2" id="KW-0805">Transcription regulation</keyword>
<gene>
    <name evidence="6" type="ORF">SAMN05421508_103455</name>
</gene>
<comment type="similarity">
    <text evidence="1">Belongs to the LysR transcriptional regulatory family.</text>
</comment>
<evidence type="ECO:0000259" key="5">
    <source>
        <dbReference type="PROSITE" id="PS50931"/>
    </source>
</evidence>
<reference evidence="6 7" key="1">
    <citation type="submission" date="2017-09" db="EMBL/GenBank/DDBJ databases">
        <authorList>
            <person name="Ehlers B."/>
            <person name="Leendertz F.H."/>
        </authorList>
    </citation>
    <scope>NUCLEOTIDE SEQUENCE [LARGE SCALE GENOMIC DNA]</scope>
    <source>
        <strain evidence="6 7">USBA 140</strain>
    </source>
</reference>
<dbReference type="SUPFAM" id="SSF53850">
    <property type="entry name" value="Periplasmic binding protein-like II"/>
    <property type="match status" value="1"/>
</dbReference>
<dbReference type="EMBL" id="OCNJ01000003">
    <property type="protein sequence ID" value="SOD94300.1"/>
    <property type="molecule type" value="Genomic_DNA"/>
</dbReference>
<protein>
    <submittedName>
        <fullName evidence="6">Transcriptional regulator, LysR family</fullName>
    </submittedName>
</protein>
<evidence type="ECO:0000313" key="6">
    <source>
        <dbReference type="EMBL" id="SOD94300.1"/>
    </source>
</evidence>
<dbReference type="PANTHER" id="PTHR30537">
    <property type="entry name" value="HTH-TYPE TRANSCRIPTIONAL REGULATOR"/>
    <property type="match status" value="1"/>
</dbReference>
<dbReference type="InterPro" id="IPR005119">
    <property type="entry name" value="LysR_subst-bd"/>
</dbReference>
<dbReference type="GO" id="GO:0006351">
    <property type="term" value="P:DNA-templated transcription"/>
    <property type="evidence" value="ECO:0007669"/>
    <property type="project" value="TreeGrafter"/>
</dbReference>
<organism evidence="6 7">
    <name type="scientific">Caenispirillum bisanense</name>
    <dbReference type="NCBI Taxonomy" id="414052"/>
    <lineage>
        <taxon>Bacteria</taxon>
        <taxon>Pseudomonadati</taxon>
        <taxon>Pseudomonadota</taxon>
        <taxon>Alphaproteobacteria</taxon>
        <taxon>Rhodospirillales</taxon>
        <taxon>Novispirillaceae</taxon>
        <taxon>Caenispirillum</taxon>
    </lineage>
</organism>
<sequence length="288" mass="31119">MDRALRWDDLRIVLAIAEAGSLAGAGRRLGVSHTTVFRRLDALEDRLGVRLFERLPEGYTATPAGEDLAAVARRVETEVLDAERRVQGRDLAPSGIVRVTTTDTLYAGLLARILTDFRRAHPAITLEVTVSNRVHDLSRRDADIAIRPSDSPPESLVGRRLGQLRQAVYGAAGAGQAAALAAADWIGPDDTMGYRTLERWMAAAGYAERCVLRLDSVLAMATAVRCGSGIAVLPRYLADADPGLQRLGDPIEALATDLWLLTHADLRHTTRIRALLDHVAAALAGKPL</sequence>
<dbReference type="SUPFAM" id="SSF46785">
    <property type="entry name" value="Winged helix' DNA-binding domain"/>
    <property type="match status" value="1"/>
</dbReference>
<keyword evidence="4" id="KW-0804">Transcription</keyword>
<keyword evidence="7" id="KW-1185">Reference proteome</keyword>
<evidence type="ECO:0000256" key="2">
    <source>
        <dbReference type="ARBA" id="ARBA00023015"/>
    </source>
</evidence>
<evidence type="ECO:0000256" key="4">
    <source>
        <dbReference type="ARBA" id="ARBA00023163"/>
    </source>
</evidence>
<dbReference type="Gene3D" id="1.10.10.10">
    <property type="entry name" value="Winged helix-like DNA-binding domain superfamily/Winged helix DNA-binding domain"/>
    <property type="match status" value="1"/>
</dbReference>
<dbReference type="InterPro" id="IPR058163">
    <property type="entry name" value="LysR-type_TF_proteobact-type"/>
</dbReference>
<dbReference type="PANTHER" id="PTHR30537:SF3">
    <property type="entry name" value="TRANSCRIPTIONAL REGULATORY PROTEIN"/>
    <property type="match status" value="1"/>
</dbReference>
<dbReference type="PROSITE" id="PS50931">
    <property type="entry name" value="HTH_LYSR"/>
    <property type="match status" value="1"/>
</dbReference>